<organism evidence="12 13">
    <name type="scientific">Shewanella maritima</name>
    <dbReference type="NCBI Taxonomy" id="2520507"/>
    <lineage>
        <taxon>Bacteria</taxon>
        <taxon>Pseudomonadati</taxon>
        <taxon>Pseudomonadota</taxon>
        <taxon>Gammaproteobacteria</taxon>
        <taxon>Alteromonadales</taxon>
        <taxon>Shewanellaceae</taxon>
        <taxon>Shewanella</taxon>
    </lineage>
</organism>
<keyword evidence="5" id="KW-0560">Oxidoreductase</keyword>
<dbReference type="PANTHER" id="PTHR43485">
    <property type="entry name" value="HYDROGENASE-4 COMPONENT G"/>
    <property type="match status" value="1"/>
</dbReference>
<dbReference type="GO" id="GO:0051287">
    <property type="term" value="F:NAD binding"/>
    <property type="evidence" value="ECO:0007669"/>
    <property type="project" value="InterPro"/>
</dbReference>
<dbReference type="GO" id="GO:0016151">
    <property type="term" value="F:nickel cation binding"/>
    <property type="evidence" value="ECO:0007669"/>
    <property type="project" value="InterPro"/>
</dbReference>
<dbReference type="PANTHER" id="PTHR43485:SF1">
    <property type="entry name" value="FORMATE HYDROGENLYASE SUBUNIT 5-RELATED"/>
    <property type="match status" value="1"/>
</dbReference>
<keyword evidence="13" id="KW-1185">Reference proteome</keyword>
<dbReference type="SUPFAM" id="SSF143243">
    <property type="entry name" value="Nqo5-like"/>
    <property type="match status" value="1"/>
</dbReference>
<evidence type="ECO:0000256" key="9">
    <source>
        <dbReference type="PIRSR" id="PIRSR601501-1"/>
    </source>
</evidence>
<evidence type="ECO:0000259" key="10">
    <source>
        <dbReference type="Pfam" id="PF00329"/>
    </source>
</evidence>
<feature type="binding site" evidence="9">
    <location>
        <position position="239"/>
    </location>
    <ligand>
        <name>Fe cation</name>
        <dbReference type="ChEBI" id="CHEBI:24875"/>
    </ligand>
</feature>
<accession>A0A411PN03</accession>
<protein>
    <submittedName>
        <fullName evidence="12">Hydrogenase large subunit</fullName>
    </submittedName>
</protein>
<evidence type="ECO:0000256" key="1">
    <source>
        <dbReference type="ARBA" id="ARBA00001966"/>
    </source>
</evidence>
<dbReference type="Gene3D" id="1.10.645.10">
    <property type="entry name" value="Cytochrome-c3 Hydrogenase, chain B"/>
    <property type="match status" value="1"/>
</dbReference>
<name>A0A411PN03_9GAMM</name>
<dbReference type="GO" id="GO:0051539">
    <property type="term" value="F:4 iron, 4 sulfur cluster binding"/>
    <property type="evidence" value="ECO:0007669"/>
    <property type="project" value="UniProtKB-KW"/>
</dbReference>
<keyword evidence="6 9" id="KW-0408">Iron</keyword>
<comment type="cofactor">
    <cofactor evidence="9">
        <name>Ni(2+)</name>
        <dbReference type="ChEBI" id="CHEBI:49786"/>
    </cofactor>
</comment>
<feature type="domain" description="NADH-quinone oxidoreductase subunit D" evidence="11">
    <location>
        <begin position="290"/>
        <end position="460"/>
    </location>
</feature>
<dbReference type="FunFam" id="1.10.645.10:FF:000004">
    <property type="entry name" value="Hydrogenase 3, large subunit"/>
    <property type="match status" value="1"/>
</dbReference>
<keyword evidence="9" id="KW-0533">Nickel</keyword>
<feature type="domain" description="NADH:ubiquinone oxidoreductase 30kDa subunit" evidence="10">
    <location>
        <begin position="30"/>
        <end position="147"/>
    </location>
</feature>
<gene>
    <name evidence="12" type="ORF">EXU30_14125</name>
</gene>
<evidence type="ECO:0000256" key="4">
    <source>
        <dbReference type="ARBA" id="ARBA00022723"/>
    </source>
</evidence>
<evidence type="ECO:0000256" key="2">
    <source>
        <dbReference type="ARBA" id="ARBA00005769"/>
    </source>
</evidence>
<evidence type="ECO:0000256" key="3">
    <source>
        <dbReference type="ARBA" id="ARBA00022485"/>
    </source>
</evidence>
<dbReference type="AlphaFoldDB" id="A0A411PN03"/>
<reference evidence="12 13" key="1">
    <citation type="submission" date="2019-02" db="EMBL/GenBank/DDBJ databases">
        <title>Shewanella sp. D4-2 isolated from Dokdo Island.</title>
        <authorList>
            <person name="Baek K."/>
        </authorList>
    </citation>
    <scope>NUCLEOTIDE SEQUENCE [LARGE SCALE GENOMIC DNA]</scope>
    <source>
        <strain evidence="12 13">D4-2</strain>
    </source>
</reference>
<proteinExistence type="inferred from homology"/>
<evidence type="ECO:0000313" key="12">
    <source>
        <dbReference type="EMBL" id="QBF84914.1"/>
    </source>
</evidence>
<keyword evidence="8" id="KW-0520">NAD</keyword>
<dbReference type="PROSITE" id="PS00535">
    <property type="entry name" value="COMPLEX1_49K"/>
    <property type="match status" value="1"/>
</dbReference>
<keyword evidence="9" id="KW-0460">Magnesium</keyword>
<dbReference type="OrthoDB" id="9801496at2"/>
<dbReference type="GO" id="GO:0016651">
    <property type="term" value="F:oxidoreductase activity, acting on NAD(P)H"/>
    <property type="evidence" value="ECO:0007669"/>
    <property type="project" value="InterPro"/>
</dbReference>
<dbReference type="Pfam" id="PF00346">
    <property type="entry name" value="Complex1_49kDa"/>
    <property type="match status" value="1"/>
</dbReference>
<evidence type="ECO:0000256" key="8">
    <source>
        <dbReference type="ARBA" id="ARBA00023027"/>
    </source>
</evidence>
<dbReference type="InterPro" id="IPR037232">
    <property type="entry name" value="NADH_quin_OxRdtase_su_C/D-like"/>
</dbReference>
<feature type="binding site" evidence="9">
    <location>
        <position position="236"/>
    </location>
    <ligand>
        <name>Ni(2+)</name>
        <dbReference type="ChEBI" id="CHEBI:49786"/>
    </ligand>
</feature>
<comment type="cofactor">
    <cofactor evidence="9">
        <name>Fe cation</name>
        <dbReference type="ChEBI" id="CHEBI:24875"/>
    </cofactor>
</comment>
<dbReference type="InterPro" id="IPR001135">
    <property type="entry name" value="NADH_Q_OxRdtase_suD"/>
</dbReference>
<dbReference type="Pfam" id="PF00374">
    <property type="entry name" value="NiFeSe_Hases"/>
    <property type="match status" value="1"/>
</dbReference>
<dbReference type="GO" id="GO:0008137">
    <property type="term" value="F:NADH dehydrogenase (ubiquinone) activity"/>
    <property type="evidence" value="ECO:0007669"/>
    <property type="project" value="InterPro"/>
</dbReference>
<dbReference type="InterPro" id="IPR052197">
    <property type="entry name" value="ComplexI_49kDa-like"/>
</dbReference>
<dbReference type="KEGG" id="smai:EXU30_14125"/>
<feature type="binding site" evidence="9">
    <location>
        <position position="531"/>
    </location>
    <ligand>
        <name>Fe cation</name>
        <dbReference type="ChEBI" id="CHEBI:24875"/>
    </ligand>
</feature>
<dbReference type="EMBL" id="CP036200">
    <property type="protein sequence ID" value="QBF84914.1"/>
    <property type="molecule type" value="Genomic_DNA"/>
</dbReference>
<sequence length="566" mass="64728">MGYGYVAGVHQFFPSAIIEEEWQTENQVTITVKPTSLIEVMKWLYYEQGGWLAVSWGNDERSINGHFALYHALSMEGEVKSWVTVKILIDEKTQEFPSITPHIPAAVWGEREARDMYGLRPVGLPDERRLVLPDDWPEDLHPLRKDAMDYRQRPMPTTEDETYPFDNQLGDDSNRIVPVGPLHITSDEPGHFRLFVDGEDIVDADYRMFYVHRGMEKLAETRMGYHEVAFLTDRVCGICGFTHSVGYSNSVENALGIQVPERAKMIRTVLLEVERLHSHLLNIGLSSHFVGFDTGFMQFFRVREKTMELAELLTGARKTYGLNLIGGVRRDILAAHRSQGIKMVREVRDEFNELVDFLMATPNLDSRISGVGILDRQVARDFSPVGPAIRGTGWQRDARIVHGGTLESYGKMPMELQHENTGDVRARVLVRVREVYDSLNMVEWGLDNLAPGKLLIEGFDYQPNKFALGFTEAPRGENVHWSMTGDNQKLFRWRCRAATYANWPVLRYMLRGNTVSDAPLIIGSLDPCYSCTDRVTIVDKRKSKSKTLSYKEFERYGMERKHSPLK</sequence>
<dbReference type="GO" id="GO:0048038">
    <property type="term" value="F:quinone binding"/>
    <property type="evidence" value="ECO:0007669"/>
    <property type="project" value="InterPro"/>
</dbReference>
<keyword evidence="7" id="KW-0411">Iron-sulfur</keyword>
<dbReference type="InterPro" id="IPR014029">
    <property type="entry name" value="NADH_UbQ_OxRdtase_49kDa_CS"/>
</dbReference>
<keyword evidence="4 9" id="KW-0479">Metal-binding</keyword>
<dbReference type="InterPro" id="IPR001268">
    <property type="entry name" value="NADH_UbQ_OxRdtase_30kDa_su"/>
</dbReference>
<evidence type="ECO:0000259" key="11">
    <source>
        <dbReference type="Pfam" id="PF00346"/>
    </source>
</evidence>
<comment type="cofactor">
    <cofactor evidence="1">
        <name>[4Fe-4S] cluster</name>
        <dbReference type="ChEBI" id="CHEBI:49883"/>
    </cofactor>
</comment>
<feature type="binding site" evidence="9">
    <location>
        <position position="528"/>
    </location>
    <ligand>
        <name>Ni(2+)</name>
        <dbReference type="ChEBI" id="CHEBI:49786"/>
    </ligand>
</feature>
<evidence type="ECO:0000256" key="7">
    <source>
        <dbReference type="ARBA" id="ARBA00023014"/>
    </source>
</evidence>
<dbReference type="Pfam" id="PF00329">
    <property type="entry name" value="Complex1_30kDa"/>
    <property type="match status" value="1"/>
</dbReference>
<keyword evidence="3" id="KW-0004">4Fe-4S</keyword>
<evidence type="ECO:0000256" key="6">
    <source>
        <dbReference type="ARBA" id="ARBA00023004"/>
    </source>
</evidence>
<evidence type="ECO:0000313" key="13">
    <source>
        <dbReference type="Proteomes" id="UP000291106"/>
    </source>
</evidence>
<dbReference type="Gene3D" id="3.30.460.80">
    <property type="entry name" value="NADH:ubiquinone oxidoreductase, 30kDa subunit"/>
    <property type="match status" value="1"/>
</dbReference>
<dbReference type="InterPro" id="IPR029014">
    <property type="entry name" value="NiFe-Hase_large"/>
</dbReference>
<comment type="similarity">
    <text evidence="2">Belongs to the complex I 49 kDa subunit family.</text>
</comment>
<feature type="binding site" evidence="9">
    <location>
        <position position="216"/>
    </location>
    <ligand>
        <name>Mg(2+)</name>
        <dbReference type="ChEBI" id="CHEBI:18420"/>
    </ligand>
</feature>
<feature type="binding site" evidence="9">
    <location>
        <position position="239"/>
    </location>
    <ligand>
        <name>Ni(2+)</name>
        <dbReference type="ChEBI" id="CHEBI:49786"/>
    </ligand>
</feature>
<evidence type="ECO:0000256" key="5">
    <source>
        <dbReference type="ARBA" id="ARBA00023002"/>
    </source>
</evidence>
<dbReference type="InterPro" id="IPR001501">
    <property type="entry name" value="Ni-dep_hyd_lsu"/>
</dbReference>
<dbReference type="Proteomes" id="UP000291106">
    <property type="component" value="Chromosome"/>
</dbReference>
<dbReference type="SUPFAM" id="SSF56762">
    <property type="entry name" value="HydB/Nqo4-like"/>
    <property type="match status" value="1"/>
</dbReference>